<accession>A0ABW3G0G3</accession>
<organism evidence="1 2">
    <name type="scientific">Saccharopolyspora rosea</name>
    <dbReference type="NCBI Taxonomy" id="524884"/>
    <lineage>
        <taxon>Bacteria</taxon>
        <taxon>Bacillati</taxon>
        <taxon>Actinomycetota</taxon>
        <taxon>Actinomycetes</taxon>
        <taxon>Pseudonocardiales</taxon>
        <taxon>Pseudonocardiaceae</taxon>
        <taxon>Saccharopolyspora</taxon>
    </lineage>
</organism>
<dbReference type="PANTHER" id="PTHR13017:SF0">
    <property type="entry name" value="METHENYLTETRAHYDROFOLATE SYNTHASE DOMAIN-CONTAINING PROTEIN"/>
    <property type="match status" value="1"/>
</dbReference>
<dbReference type="InterPro" id="IPR024185">
    <property type="entry name" value="FTHF_cligase-like_sf"/>
</dbReference>
<sequence>MLAAFRAGTMPGVVLDEEKQSVRERVWDALERHGVARFPGARGRIPNFAGADEAAGRLAELPEWRAARVVKINPDRPQLAVRAAALSAGKLLYMPVPRLTEQRPFVELDPEGLDVPPRRAAAKERVQRLGRAVAVSDMRRVDLVVCGTVAVNRQGVRVGKGGGFSDLEFGLLVEAGLVDDRTTIATTVHGLQVLDEPLPETEHDFRVDLVVTPDEVLRVTEPKRNRGILWDHLSEAKIAEIPALAARRPDA</sequence>
<evidence type="ECO:0000313" key="2">
    <source>
        <dbReference type="Proteomes" id="UP001597018"/>
    </source>
</evidence>
<keyword evidence="2" id="KW-1185">Reference proteome</keyword>
<comment type="caution">
    <text evidence="1">The sequence shown here is derived from an EMBL/GenBank/DDBJ whole genome shotgun (WGS) entry which is preliminary data.</text>
</comment>
<reference evidence="2" key="1">
    <citation type="journal article" date="2019" name="Int. J. Syst. Evol. Microbiol.">
        <title>The Global Catalogue of Microorganisms (GCM) 10K type strain sequencing project: providing services to taxonomists for standard genome sequencing and annotation.</title>
        <authorList>
            <consortium name="The Broad Institute Genomics Platform"/>
            <consortium name="The Broad Institute Genome Sequencing Center for Infectious Disease"/>
            <person name="Wu L."/>
            <person name="Ma J."/>
        </authorList>
    </citation>
    <scope>NUCLEOTIDE SEQUENCE [LARGE SCALE GENOMIC DNA]</scope>
    <source>
        <strain evidence="2">CCUG 56401</strain>
    </source>
</reference>
<dbReference type="InterPro" id="IPR002698">
    <property type="entry name" value="FTHF_cligase"/>
</dbReference>
<proteinExistence type="predicted"/>
<dbReference type="RefSeq" id="WP_263252173.1">
    <property type="nucleotide sequence ID" value="NZ_BAABLT010000030.1"/>
</dbReference>
<dbReference type="EMBL" id="JBHTIW010000027">
    <property type="protein sequence ID" value="MFD0922995.1"/>
    <property type="molecule type" value="Genomic_DNA"/>
</dbReference>
<dbReference type="Proteomes" id="UP001597018">
    <property type="component" value="Unassembled WGS sequence"/>
</dbReference>
<dbReference type="Pfam" id="PF01812">
    <property type="entry name" value="5-FTHF_cyc-lig"/>
    <property type="match status" value="1"/>
</dbReference>
<evidence type="ECO:0000313" key="1">
    <source>
        <dbReference type="EMBL" id="MFD0922995.1"/>
    </source>
</evidence>
<dbReference type="Gene3D" id="3.40.50.10420">
    <property type="entry name" value="NagB/RpiA/CoA transferase-like"/>
    <property type="match status" value="1"/>
</dbReference>
<name>A0ABW3G0G3_9PSEU</name>
<gene>
    <name evidence="1" type="ORF">ACFQ16_24895</name>
</gene>
<dbReference type="InterPro" id="IPR037171">
    <property type="entry name" value="NagB/RpiA_transferase-like"/>
</dbReference>
<protein>
    <submittedName>
        <fullName evidence="1">5-formyltetrahydrofolate cyclo-ligase</fullName>
    </submittedName>
</protein>
<dbReference type="SUPFAM" id="SSF100950">
    <property type="entry name" value="NagB/RpiA/CoA transferase-like"/>
    <property type="match status" value="1"/>
</dbReference>
<dbReference type="PANTHER" id="PTHR13017">
    <property type="entry name" value="5-FORMYLTETRAHYDROFOLATE CYCLO-LIGASE-RELATED"/>
    <property type="match status" value="1"/>
</dbReference>